<organism evidence="2 3">
    <name type="scientific">Nonomuraea jiangxiensis</name>
    <dbReference type="NCBI Taxonomy" id="633440"/>
    <lineage>
        <taxon>Bacteria</taxon>
        <taxon>Bacillati</taxon>
        <taxon>Actinomycetota</taxon>
        <taxon>Actinomycetes</taxon>
        <taxon>Streptosporangiales</taxon>
        <taxon>Streptosporangiaceae</taxon>
        <taxon>Nonomuraea</taxon>
    </lineage>
</organism>
<feature type="chain" id="PRO_5039166750" evidence="1">
    <location>
        <begin position="25"/>
        <end position="337"/>
    </location>
</feature>
<reference evidence="2 3" key="1">
    <citation type="submission" date="2016-10" db="EMBL/GenBank/DDBJ databases">
        <authorList>
            <person name="de Groot N.N."/>
        </authorList>
    </citation>
    <scope>NUCLEOTIDE SEQUENCE [LARGE SCALE GENOMIC DNA]</scope>
    <source>
        <strain evidence="2 3">CGMCC 4.6533</strain>
    </source>
</reference>
<evidence type="ECO:0000256" key="1">
    <source>
        <dbReference type="SAM" id="SignalP"/>
    </source>
</evidence>
<gene>
    <name evidence="2" type="ORF">SAMN05421869_112269</name>
</gene>
<proteinExistence type="predicted"/>
<sequence>MGINPAIVWQVAVPRLIPSLLALATLTLSACSADVPSPTGGEPRASGVAGGKGGVAANGGAGASARPSPAALTAEAYKSELDSRHKSMAGAISALANAGGLKALNQRVDRAERALTGAADALGALTPPEAVRAQHDAYVTSLRDFADELGTTAGKVGARELCTSSAVLTDLDDRLDELDKAGEALQDAGDYPADVVDVSARSKQTRRLSNGSFVRRGTLNGRSSLEIDNGGPRDAVVTVVRGGSKVFSVYVRKKAKFRVRGVRDGTYKVFFTQGVDWDGKRRAFTRQCSFERFQESVTFKTTFSATQIRWHDWRITLHSITGGNARTSPVDPDDFPE</sequence>
<dbReference type="Proteomes" id="UP000199202">
    <property type="component" value="Unassembled WGS sequence"/>
</dbReference>
<feature type="signal peptide" evidence="1">
    <location>
        <begin position="1"/>
        <end position="24"/>
    </location>
</feature>
<accession>A0A1G8WTY1</accession>
<dbReference type="EMBL" id="FNDJ01000012">
    <property type="protein sequence ID" value="SDJ81808.1"/>
    <property type="molecule type" value="Genomic_DNA"/>
</dbReference>
<evidence type="ECO:0000313" key="2">
    <source>
        <dbReference type="EMBL" id="SDJ81808.1"/>
    </source>
</evidence>
<keyword evidence="1" id="KW-0732">Signal</keyword>
<dbReference type="AlphaFoldDB" id="A0A1G8WTY1"/>
<evidence type="ECO:0000313" key="3">
    <source>
        <dbReference type="Proteomes" id="UP000199202"/>
    </source>
</evidence>
<dbReference type="STRING" id="633440.SAMN05421869_112269"/>
<name>A0A1G8WTY1_9ACTN</name>
<protein>
    <submittedName>
        <fullName evidence="2">Uncharacterized protein</fullName>
    </submittedName>
</protein>
<keyword evidence="3" id="KW-1185">Reference proteome</keyword>